<keyword evidence="1" id="KW-0812">Transmembrane</keyword>
<evidence type="ECO:0000313" key="2">
    <source>
        <dbReference type="EMBL" id="AHI23397.1"/>
    </source>
</evidence>
<evidence type="ECO:0000313" key="3">
    <source>
        <dbReference type="Proteomes" id="UP000019222"/>
    </source>
</evidence>
<feature type="transmembrane region" description="Helical" evidence="1">
    <location>
        <begin position="36"/>
        <end position="56"/>
    </location>
</feature>
<feature type="transmembrane region" description="Helical" evidence="1">
    <location>
        <begin position="186"/>
        <end position="209"/>
    </location>
</feature>
<dbReference type="KEGG" id="cvt:B843_10060"/>
<dbReference type="Proteomes" id="UP000019222">
    <property type="component" value="Chromosome"/>
</dbReference>
<dbReference type="EMBL" id="CP004353">
    <property type="protein sequence ID" value="AHI23397.1"/>
    <property type="molecule type" value="Genomic_DNA"/>
</dbReference>
<accession>W5Y2I4</accession>
<dbReference type="HOGENOM" id="CLU_068878_0_0_11"/>
<dbReference type="eggNOG" id="COG3238">
    <property type="taxonomic scope" value="Bacteria"/>
</dbReference>
<gene>
    <name evidence="2" type="ORF">B843_10060</name>
</gene>
<feature type="transmembrane region" description="Helical" evidence="1">
    <location>
        <begin position="68"/>
        <end position="87"/>
    </location>
</feature>
<dbReference type="STRING" id="1224164.B843_10060"/>
<evidence type="ECO:0000256" key="1">
    <source>
        <dbReference type="SAM" id="Phobius"/>
    </source>
</evidence>
<protein>
    <recommendedName>
        <fullName evidence="4">DMT family transporter</fullName>
    </recommendedName>
</protein>
<keyword evidence="1" id="KW-0472">Membrane</keyword>
<evidence type="ECO:0008006" key="4">
    <source>
        <dbReference type="Google" id="ProtNLM"/>
    </source>
</evidence>
<sequence length="295" mass="30552">MAWVLLGVLAGFMVPWQTVANNRLRLSTGTPYSASLVSFSVGTAGLVAVCLVLGLLSDATLAISLPKWMWLGGAFGVVALTGNILLFPRLGAVETVVLPIAGQILIGLVIDQFGWFHAPVQHLTLIRGLGAAVVMAGVLACVGRPSEAQAPRGAWGWRAAGIVFGALIACQAAVNGQLGKALGSPIPAALISFAVGTALLLVVNAALRWRPRAERIDERPNPWWMWLGGFIGATYVLVNAALAPLIGTGLTVMAGLAGLMAGSLLVDRIFGRGTRLAQVVGVLLILGGVAAMRLI</sequence>
<feature type="transmembrane region" description="Helical" evidence="1">
    <location>
        <begin position="155"/>
        <end position="174"/>
    </location>
</feature>
<feature type="transmembrane region" description="Helical" evidence="1">
    <location>
        <begin position="125"/>
        <end position="143"/>
    </location>
</feature>
<dbReference type="AlphaFoldDB" id="W5Y2I4"/>
<feature type="transmembrane region" description="Helical" evidence="1">
    <location>
        <begin position="244"/>
        <end position="264"/>
    </location>
</feature>
<name>W5Y2I4_9CORY</name>
<keyword evidence="1" id="KW-1133">Transmembrane helix</keyword>
<organism evidence="2 3">
    <name type="scientific">Corynebacterium vitaeruminis DSM 20294</name>
    <dbReference type="NCBI Taxonomy" id="1224164"/>
    <lineage>
        <taxon>Bacteria</taxon>
        <taxon>Bacillati</taxon>
        <taxon>Actinomycetota</taxon>
        <taxon>Actinomycetes</taxon>
        <taxon>Mycobacteriales</taxon>
        <taxon>Corynebacteriaceae</taxon>
        <taxon>Corynebacterium</taxon>
    </lineage>
</organism>
<dbReference type="InterPro" id="IPR006750">
    <property type="entry name" value="YdcZ"/>
</dbReference>
<dbReference type="PANTHER" id="PTHR34821:SF2">
    <property type="entry name" value="INNER MEMBRANE PROTEIN YDCZ"/>
    <property type="match status" value="1"/>
</dbReference>
<feature type="transmembrane region" description="Helical" evidence="1">
    <location>
        <begin position="276"/>
        <end position="294"/>
    </location>
</feature>
<dbReference type="Pfam" id="PF04657">
    <property type="entry name" value="DMT_YdcZ"/>
    <property type="match status" value="2"/>
</dbReference>
<dbReference type="RefSeq" id="WP_025253398.1">
    <property type="nucleotide sequence ID" value="NZ_CP004353.1"/>
</dbReference>
<keyword evidence="3" id="KW-1185">Reference proteome</keyword>
<dbReference type="PANTHER" id="PTHR34821">
    <property type="entry name" value="INNER MEMBRANE PROTEIN YDCZ"/>
    <property type="match status" value="1"/>
</dbReference>
<reference evidence="2 3" key="1">
    <citation type="submission" date="2013-02" db="EMBL/GenBank/DDBJ databases">
        <title>The complete genome sequence of Corynebacterium vitaeruminis DSM 20294.</title>
        <authorList>
            <person name="Ruckert C."/>
            <person name="Albersmeier A."/>
            <person name="Kalinowski J."/>
        </authorList>
    </citation>
    <scope>NUCLEOTIDE SEQUENCE [LARGE SCALE GENOMIC DNA]</scope>
    <source>
        <strain evidence="3">ATCC 10234</strain>
    </source>
</reference>
<dbReference type="PATRIC" id="fig|1224164.3.peg.2032"/>
<feature type="transmembrane region" description="Helical" evidence="1">
    <location>
        <begin position="221"/>
        <end position="238"/>
    </location>
</feature>
<proteinExistence type="predicted"/>
<dbReference type="GO" id="GO:0005886">
    <property type="term" value="C:plasma membrane"/>
    <property type="evidence" value="ECO:0007669"/>
    <property type="project" value="TreeGrafter"/>
</dbReference>